<proteinExistence type="predicted"/>
<reference evidence="2 3" key="1">
    <citation type="submission" date="2014-01" db="EMBL/GenBank/DDBJ databases">
        <title>Development of a Comparative Genomic Fingerprinting Assay for High Resolution Genotyping of Arcobacter butzleri.</title>
        <authorList>
            <person name="Webb A.L."/>
            <person name="Inglis G.D."/>
            <person name="Kruczkiewicz P."/>
            <person name="Selinger L.B."/>
            <person name="Taboada E.N."/>
        </authorList>
    </citation>
    <scope>NUCLEOTIDE SEQUENCE [LARGE SCALE GENOMIC DNA]</scope>
    <source>
        <strain evidence="2 3">L355</strain>
    </source>
</reference>
<accession>A0A0G9KTD8</accession>
<dbReference type="PATRIC" id="fig|1447263.3.peg.1085"/>
<dbReference type="EMBL" id="JAIW01000036">
    <property type="protein sequence ID" value="KLE09852.1"/>
    <property type="molecule type" value="Genomic_DNA"/>
</dbReference>
<dbReference type="AlphaFoldDB" id="A0A0G9KTD8"/>
<protein>
    <submittedName>
        <fullName evidence="2">Uncharacterized protein</fullName>
    </submittedName>
</protein>
<name>A0A0G9KTD8_9BACT</name>
<keyword evidence="1" id="KW-0812">Transmembrane</keyword>
<sequence length="306" mass="36275">MKNTKYHIIFIIVIVALFTNNLYNENNLYKNIEKAEELKDYNSLEDKLSYITGKIDCSSLVSDNEYVNNFKAAILKKTVEIYRHDTTSIRPHIIEEKWKTYYSPREIDLVPKGNKKNEDFGIFYFYPDTCKINNIEIPINKFVANNYSTIQFPNSQLDTKENSYYLYFGNKDINNPEIEDVRIKYEVYLGNKKSTILLNNNKYLRFGDMSKINSIYTDNILKTIYNGTKDDLLKDLKRNERLMKFLINILLAIILFIPLFEFFIVLFNKKYHFNKFISLSLITILSAFFSYIILIFILFITNFISL</sequence>
<evidence type="ECO:0000256" key="1">
    <source>
        <dbReference type="SAM" id="Phobius"/>
    </source>
</evidence>
<evidence type="ECO:0000313" key="3">
    <source>
        <dbReference type="Proteomes" id="UP000035154"/>
    </source>
</evidence>
<organism evidence="2 3">
    <name type="scientific">Aliarcobacter butzleri L355</name>
    <dbReference type="NCBI Taxonomy" id="1447263"/>
    <lineage>
        <taxon>Bacteria</taxon>
        <taxon>Pseudomonadati</taxon>
        <taxon>Campylobacterota</taxon>
        <taxon>Epsilonproteobacteria</taxon>
        <taxon>Campylobacterales</taxon>
        <taxon>Arcobacteraceae</taxon>
        <taxon>Aliarcobacter</taxon>
    </lineage>
</organism>
<keyword evidence="1" id="KW-0472">Membrane</keyword>
<gene>
    <name evidence="2" type="ORF">AF80_05535</name>
</gene>
<keyword evidence="1" id="KW-1133">Transmembrane helix</keyword>
<feature type="transmembrane region" description="Helical" evidence="1">
    <location>
        <begin position="279"/>
        <end position="304"/>
    </location>
</feature>
<dbReference type="Pfam" id="PF07787">
    <property type="entry name" value="TMEM43"/>
    <property type="match status" value="1"/>
</dbReference>
<comment type="caution">
    <text evidence="2">The sequence shown here is derived from an EMBL/GenBank/DDBJ whole genome shotgun (WGS) entry which is preliminary data.</text>
</comment>
<evidence type="ECO:0000313" key="2">
    <source>
        <dbReference type="EMBL" id="KLE09852.1"/>
    </source>
</evidence>
<feature type="transmembrane region" description="Helical" evidence="1">
    <location>
        <begin position="245"/>
        <end position="267"/>
    </location>
</feature>
<dbReference type="InterPro" id="IPR012430">
    <property type="entry name" value="TMEM43_fam"/>
</dbReference>
<feature type="transmembrane region" description="Helical" evidence="1">
    <location>
        <begin position="6"/>
        <end position="23"/>
    </location>
</feature>
<dbReference type="RefSeq" id="WP_046998243.1">
    <property type="nucleotide sequence ID" value="NZ_JAIW01000036.1"/>
</dbReference>
<dbReference type="Proteomes" id="UP000035154">
    <property type="component" value="Unassembled WGS sequence"/>
</dbReference>